<dbReference type="InterPro" id="IPR012885">
    <property type="entry name" value="F-box_Sdz-33"/>
</dbReference>
<dbReference type="Pfam" id="PF07735">
    <property type="entry name" value="FBA_2"/>
    <property type="match status" value="1"/>
</dbReference>
<protein>
    <recommendedName>
        <fullName evidence="1">Sdz-33 F-box domain-containing protein</fullName>
    </recommendedName>
</protein>
<evidence type="ECO:0000259" key="1">
    <source>
        <dbReference type="Pfam" id="PF07735"/>
    </source>
</evidence>
<dbReference type="Proteomes" id="UP000008281">
    <property type="component" value="Unassembled WGS sequence"/>
</dbReference>
<dbReference type="PANTHER" id="PTHR21503">
    <property type="entry name" value="F-BOX-CONTAINING HYPOTHETICAL PROTEIN C.ELEGANS"/>
    <property type="match status" value="1"/>
</dbReference>
<sequence>MDGIVISLGYSNLSDSDLNVFLKHWLAGGCPRLKYFKAGIHSVNILQVLAGLMHNAVYMENSRNYTSPFGYTLTLSDGYDIQRSDGVTATVNYQPPRTFVIAVWPETTHNFN</sequence>
<name>E3NF36_CAERE</name>
<dbReference type="EMBL" id="DS268631">
    <property type="protein sequence ID" value="EFO95945.1"/>
    <property type="molecule type" value="Genomic_DNA"/>
</dbReference>
<dbReference type="HOGENOM" id="CLU_172051_0_0_1"/>
<dbReference type="InParanoid" id="E3NF36"/>
<dbReference type="AlphaFoldDB" id="E3NF36"/>
<keyword evidence="3" id="KW-1185">Reference proteome</keyword>
<gene>
    <name evidence="2" type="ORF">CRE_17568</name>
</gene>
<dbReference type="PANTHER" id="PTHR21503:SF8">
    <property type="entry name" value="F-BOX ASSOCIATED DOMAIN-CONTAINING PROTEIN-RELATED"/>
    <property type="match status" value="1"/>
</dbReference>
<evidence type="ECO:0000313" key="2">
    <source>
        <dbReference type="EMBL" id="EFO95945.1"/>
    </source>
</evidence>
<proteinExistence type="predicted"/>
<evidence type="ECO:0000313" key="3">
    <source>
        <dbReference type="Proteomes" id="UP000008281"/>
    </source>
</evidence>
<dbReference type="OrthoDB" id="10535347at2759"/>
<reference evidence="2" key="1">
    <citation type="submission" date="2007-07" db="EMBL/GenBank/DDBJ databases">
        <title>PCAP assembly of the Caenorhabditis remanei genome.</title>
        <authorList>
            <consortium name="The Caenorhabditis remanei Sequencing Consortium"/>
            <person name="Wilson R.K."/>
        </authorList>
    </citation>
    <scope>NUCLEOTIDE SEQUENCE [LARGE SCALE GENOMIC DNA]</scope>
    <source>
        <strain evidence="2">PB4641</strain>
    </source>
</reference>
<organism evidence="3">
    <name type="scientific">Caenorhabditis remanei</name>
    <name type="common">Caenorhabditis vulgaris</name>
    <dbReference type="NCBI Taxonomy" id="31234"/>
    <lineage>
        <taxon>Eukaryota</taxon>
        <taxon>Metazoa</taxon>
        <taxon>Ecdysozoa</taxon>
        <taxon>Nematoda</taxon>
        <taxon>Chromadorea</taxon>
        <taxon>Rhabditida</taxon>
        <taxon>Rhabditina</taxon>
        <taxon>Rhabditomorpha</taxon>
        <taxon>Rhabditoidea</taxon>
        <taxon>Rhabditidae</taxon>
        <taxon>Peloderinae</taxon>
        <taxon>Caenorhabditis</taxon>
    </lineage>
</organism>
<accession>E3NF36</accession>
<feature type="domain" description="Sdz-33 F-box" evidence="1">
    <location>
        <begin position="5"/>
        <end position="37"/>
    </location>
</feature>